<keyword evidence="2" id="KW-0489">Methyltransferase</keyword>
<reference evidence="2" key="1">
    <citation type="submission" date="2020-01" db="EMBL/GenBank/DDBJ databases">
        <title>Identification and distribution of gene clusters putatively required for synthesis of sphingolipid metabolism inhibitors in phylogenetically diverse species of the filamentous fungus Fusarium.</title>
        <authorList>
            <person name="Kim H.-S."/>
            <person name="Busman M."/>
            <person name="Brown D.W."/>
            <person name="Divon H."/>
            <person name="Uhlig S."/>
            <person name="Proctor R.H."/>
        </authorList>
    </citation>
    <scope>NUCLEOTIDE SEQUENCE</scope>
    <source>
        <strain evidence="2">NRRL 53441</strain>
    </source>
</reference>
<keyword evidence="3" id="KW-1185">Reference proteome</keyword>
<keyword evidence="2" id="KW-0808">Transferase</keyword>
<dbReference type="GO" id="GO:0032259">
    <property type="term" value="P:methylation"/>
    <property type="evidence" value="ECO:0007669"/>
    <property type="project" value="UniProtKB-KW"/>
</dbReference>
<comment type="caution">
    <text evidence="2">The sequence shown here is derived from an EMBL/GenBank/DDBJ whole genome shotgun (WGS) entry which is preliminary data.</text>
</comment>
<evidence type="ECO:0000313" key="3">
    <source>
        <dbReference type="Proteomes" id="UP000605986"/>
    </source>
</evidence>
<dbReference type="OrthoDB" id="5244165at2759"/>
<dbReference type="AlphaFoldDB" id="A0A8H4P4T2"/>
<sequence length="122" mass="13240">MHIDAIHAWIDTIDPTTLSTDFTGQSEQNSADIDICDALVHKAKRKPPSPSMSSPSKRPRLEDADPFVDCDATPRRPVTDAPDSILYNSAPSFDIPGSTAHPTAPTSVFTEILASRPHFANQ</sequence>
<accession>A0A8H4P4T2</accession>
<gene>
    <name evidence="2" type="ORF">F53441_8323</name>
</gene>
<dbReference type="Proteomes" id="UP000605986">
    <property type="component" value="Unassembled WGS sequence"/>
</dbReference>
<proteinExistence type="predicted"/>
<feature type="region of interest" description="Disordered" evidence="1">
    <location>
        <begin position="42"/>
        <end position="85"/>
    </location>
</feature>
<evidence type="ECO:0000256" key="1">
    <source>
        <dbReference type="SAM" id="MobiDB-lite"/>
    </source>
</evidence>
<protein>
    <submittedName>
        <fullName evidence="2">Methyltransferase type 11</fullName>
    </submittedName>
</protein>
<dbReference type="EMBL" id="JAADJG010000350">
    <property type="protein sequence ID" value="KAF4448247.1"/>
    <property type="molecule type" value="Genomic_DNA"/>
</dbReference>
<organism evidence="2 3">
    <name type="scientific">Fusarium austroafricanum</name>
    <dbReference type="NCBI Taxonomy" id="2364996"/>
    <lineage>
        <taxon>Eukaryota</taxon>
        <taxon>Fungi</taxon>
        <taxon>Dikarya</taxon>
        <taxon>Ascomycota</taxon>
        <taxon>Pezizomycotina</taxon>
        <taxon>Sordariomycetes</taxon>
        <taxon>Hypocreomycetidae</taxon>
        <taxon>Hypocreales</taxon>
        <taxon>Nectriaceae</taxon>
        <taxon>Fusarium</taxon>
        <taxon>Fusarium concolor species complex</taxon>
    </lineage>
</organism>
<name>A0A8H4P4T2_9HYPO</name>
<dbReference type="GO" id="GO:0008168">
    <property type="term" value="F:methyltransferase activity"/>
    <property type="evidence" value="ECO:0007669"/>
    <property type="project" value="UniProtKB-KW"/>
</dbReference>
<evidence type="ECO:0000313" key="2">
    <source>
        <dbReference type="EMBL" id="KAF4448247.1"/>
    </source>
</evidence>